<dbReference type="GO" id="GO:0006355">
    <property type="term" value="P:regulation of DNA-templated transcription"/>
    <property type="evidence" value="ECO:0007669"/>
    <property type="project" value="InterPro"/>
</dbReference>
<evidence type="ECO:0000313" key="9">
    <source>
        <dbReference type="Proteomes" id="UP000612899"/>
    </source>
</evidence>
<dbReference type="Gene3D" id="3.40.50.2300">
    <property type="match status" value="1"/>
</dbReference>
<proteinExistence type="predicted"/>
<dbReference type="RefSeq" id="WP_203910435.1">
    <property type="nucleotide sequence ID" value="NZ_BONY01000028.1"/>
</dbReference>
<dbReference type="SUPFAM" id="SSF46894">
    <property type="entry name" value="C-terminal effector domain of the bipartite response regulators"/>
    <property type="match status" value="1"/>
</dbReference>
<dbReference type="SUPFAM" id="SSF52172">
    <property type="entry name" value="CheY-like"/>
    <property type="match status" value="1"/>
</dbReference>
<dbReference type="Pfam" id="PF00072">
    <property type="entry name" value="Response_reg"/>
    <property type="match status" value="1"/>
</dbReference>
<reference evidence="8" key="1">
    <citation type="submission" date="2021-01" db="EMBL/GenBank/DDBJ databases">
        <title>Whole genome shotgun sequence of Rhizocola hellebori NBRC 109834.</title>
        <authorList>
            <person name="Komaki H."/>
            <person name="Tamura T."/>
        </authorList>
    </citation>
    <scope>NUCLEOTIDE SEQUENCE</scope>
    <source>
        <strain evidence="8">NBRC 109834</strain>
    </source>
</reference>
<dbReference type="PANTHER" id="PTHR43214:SF24">
    <property type="entry name" value="TRANSCRIPTIONAL REGULATORY PROTEIN NARL-RELATED"/>
    <property type="match status" value="1"/>
</dbReference>
<evidence type="ECO:0000313" key="8">
    <source>
        <dbReference type="EMBL" id="GIH06626.1"/>
    </source>
</evidence>
<dbReference type="Pfam" id="PF00196">
    <property type="entry name" value="GerE"/>
    <property type="match status" value="1"/>
</dbReference>
<sequence>MRVVIGEDSVLLREGLVRLLDTSGFEVVAAAGEAETTLSKVEELQPDLVILDVRMPPSFTDEGLRAALVVRRQWPAIAVLVLSQYVEERYATELLSGHTSRVGYLLKDRVADVGEFLEALRRVAAGGTVLDPEVVSQLLLRRRSGPLDRLTKREQEVLALMAEGRSNLAIATALFITESAVGKHVNNIFTKLDLPPADSDHRRVLAVLQHLNERPK</sequence>
<dbReference type="SMART" id="SM00448">
    <property type="entry name" value="REC"/>
    <property type="match status" value="1"/>
</dbReference>
<dbReference type="PROSITE" id="PS50110">
    <property type="entry name" value="RESPONSE_REGULATORY"/>
    <property type="match status" value="1"/>
</dbReference>
<evidence type="ECO:0000259" key="7">
    <source>
        <dbReference type="PROSITE" id="PS50110"/>
    </source>
</evidence>
<dbReference type="Proteomes" id="UP000612899">
    <property type="component" value="Unassembled WGS sequence"/>
</dbReference>
<dbReference type="InterPro" id="IPR001789">
    <property type="entry name" value="Sig_transdc_resp-reg_receiver"/>
</dbReference>
<evidence type="ECO:0000256" key="4">
    <source>
        <dbReference type="ARBA" id="ARBA00023163"/>
    </source>
</evidence>
<evidence type="ECO:0000259" key="6">
    <source>
        <dbReference type="PROSITE" id="PS50043"/>
    </source>
</evidence>
<protein>
    <submittedName>
        <fullName evidence="8">DNA-binding response regulator</fullName>
    </submittedName>
</protein>
<feature type="domain" description="HTH luxR-type" evidence="6">
    <location>
        <begin position="143"/>
        <end position="214"/>
    </location>
</feature>
<evidence type="ECO:0000256" key="1">
    <source>
        <dbReference type="ARBA" id="ARBA00022553"/>
    </source>
</evidence>
<keyword evidence="3 8" id="KW-0238">DNA-binding</keyword>
<dbReference type="InterPro" id="IPR011006">
    <property type="entry name" value="CheY-like_superfamily"/>
</dbReference>
<dbReference type="InterPro" id="IPR058245">
    <property type="entry name" value="NreC/VraR/RcsB-like_REC"/>
</dbReference>
<dbReference type="SMART" id="SM00421">
    <property type="entry name" value="HTH_LUXR"/>
    <property type="match status" value="1"/>
</dbReference>
<keyword evidence="4" id="KW-0804">Transcription</keyword>
<comment type="caution">
    <text evidence="8">The sequence shown here is derived from an EMBL/GenBank/DDBJ whole genome shotgun (WGS) entry which is preliminary data.</text>
</comment>
<dbReference type="GO" id="GO:0003677">
    <property type="term" value="F:DNA binding"/>
    <property type="evidence" value="ECO:0007669"/>
    <property type="project" value="UniProtKB-KW"/>
</dbReference>
<accession>A0A8J3VI37</accession>
<feature type="modified residue" description="4-aspartylphosphate" evidence="5">
    <location>
        <position position="52"/>
    </location>
</feature>
<dbReference type="GO" id="GO:0000160">
    <property type="term" value="P:phosphorelay signal transduction system"/>
    <property type="evidence" value="ECO:0007669"/>
    <property type="project" value="InterPro"/>
</dbReference>
<keyword evidence="9" id="KW-1185">Reference proteome</keyword>
<evidence type="ECO:0000256" key="5">
    <source>
        <dbReference type="PROSITE-ProRule" id="PRU00169"/>
    </source>
</evidence>
<name>A0A8J3VI37_9ACTN</name>
<dbReference type="PRINTS" id="PR00038">
    <property type="entry name" value="HTHLUXR"/>
</dbReference>
<dbReference type="PROSITE" id="PS50043">
    <property type="entry name" value="HTH_LUXR_2"/>
    <property type="match status" value="1"/>
</dbReference>
<dbReference type="AlphaFoldDB" id="A0A8J3VI37"/>
<feature type="domain" description="Response regulatory" evidence="7">
    <location>
        <begin position="2"/>
        <end position="122"/>
    </location>
</feature>
<evidence type="ECO:0000256" key="3">
    <source>
        <dbReference type="ARBA" id="ARBA00023125"/>
    </source>
</evidence>
<dbReference type="PANTHER" id="PTHR43214">
    <property type="entry name" value="TWO-COMPONENT RESPONSE REGULATOR"/>
    <property type="match status" value="1"/>
</dbReference>
<keyword evidence="2" id="KW-0805">Transcription regulation</keyword>
<keyword evidence="1 5" id="KW-0597">Phosphoprotein</keyword>
<dbReference type="InterPro" id="IPR000792">
    <property type="entry name" value="Tscrpt_reg_LuxR_C"/>
</dbReference>
<dbReference type="InterPro" id="IPR016032">
    <property type="entry name" value="Sig_transdc_resp-reg_C-effctor"/>
</dbReference>
<evidence type="ECO:0000256" key="2">
    <source>
        <dbReference type="ARBA" id="ARBA00023015"/>
    </source>
</evidence>
<dbReference type="EMBL" id="BONY01000028">
    <property type="protein sequence ID" value="GIH06626.1"/>
    <property type="molecule type" value="Genomic_DNA"/>
</dbReference>
<dbReference type="CDD" id="cd17535">
    <property type="entry name" value="REC_NarL-like"/>
    <property type="match status" value="1"/>
</dbReference>
<dbReference type="CDD" id="cd06170">
    <property type="entry name" value="LuxR_C_like"/>
    <property type="match status" value="1"/>
</dbReference>
<gene>
    <name evidence="8" type="ORF">Rhe02_46930</name>
</gene>
<dbReference type="InterPro" id="IPR039420">
    <property type="entry name" value="WalR-like"/>
</dbReference>
<organism evidence="8 9">
    <name type="scientific">Rhizocola hellebori</name>
    <dbReference type="NCBI Taxonomy" id="1392758"/>
    <lineage>
        <taxon>Bacteria</taxon>
        <taxon>Bacillati</taxon>
        <taxon>Actinomycetota</taxon>
        <taxon>Actinomycetes</taxon>
        <taxon>Micromonosporales</taxon>
        <taxon>Micromonosporaceae</taxon>
        <taxon>Rhizocola</taxon>
    </lineage>
</organism>